<comment type="similarity">
    <text evidence="11">Belongs to the G-protein coupled receptor 1 family.</text>
</comment>
<dbReference type="GO" id="GO:0006954">
    <property type="term" value="P:inflammatory response"/>
    <property type="evidence" value="ECO:0007669"/>
    <property type="project" value="TreeGrafter"/>
</dbReference>
<feature type="transmembrane region" description="Helical" evidence="13">
    <location>
        <begin position="47"/>
        <end position="67"/>
    </location>
</feature>
<name>A0A4W6CXH5_LATCA</name>
<feature type="domain" description="G-protein coupled receptors family 1 profile" evidence="14">
    <location>
        <begin position="60"/>
        <end position="298"/>
    </location>
</feature>
<dbReference type="GO" id="GO:0007200">
    <property type="term" value="P:phospholipase C-activating G protein-coupled receptor signaling pathway"/>
    <property type="evidence" value="ECO:0007669"/>
    <property type="project" value="TreeGrafter"/>
</dbReference>
<sequence>MTKAATDRDQLRIKTDSHRTRKMTNVSKTSDSAWLEEAKRHMPMVSVVLYSMIFIVGTLGNGLVIYVTGCRMKKTVNSVWFLNLALADFLFTAFLIFSIVTVSQEHQWYFGHFMCKLNNFVTVVSMFASIFILMAISLDRCLSIWVVVWAHNKRTICKAQLITAVIWVISAVCSVPYASFREVTTYDRKNYCAYAREAPVWSLTIFRFVMGFFIPFLVICISYVAIGVRAKRLQRTRKRRSGRIIFAIIFAFFICWLPFHVVNFIEATNPDLRKVIHVVGPLTVCLAFMNSCLNPILYVFMCDEFQKKLKQSVCFVLESALAEDHLSFMSSRSLSSHLSRISRKSESASPPERKDTATSLNMAEYKVVIAEERETMSTE</sequence>
<dbReference type="PRINTS" id="PR00526">
    <property type="entry name" value="FMETLEUPHER"/>
</dbReference>
<dbReference type="PANTHER" id="PTHR24225:SF68">
    <property type="entry name" value="C3A ANAPHYLATOXIN CHEMOTACTIC RECEPTOR-LIKE-RELATED"/>
    <property type="match status" value="1"/>
</dbReference>
<dbReference type="Ensembl" id="ENSLCAT00010017753.1">
    <property type="protein sequence ID" value="ENSLCAP00010017384.1"/>
    <property type="gene ID" value="ENSLCAG00010008257.1"/>
</dbReference>
<gene>
    <name evidence="15" type="primary">LOC108890619</name>
    <name evidence="17" type="synonym">LOC108885884</name>
</gene>
<evidence type="ECO:0000256" key="5">
    <source>
        <dbReference type="ARBA" id="ARBA00023040"/>
    </source>
</evidence>
<comment type="subcellular location">
    <subcellularLocation>
        <location evidence="1">Membrane</location>
        <topology evidence="1">Multi-pass membrane protein</topology>
    </subcellularLocation>
</comment>
<evidence type="ECO:0000313" key="16">
    <source>
        <dbReference type="Proteomes" id="UP000314980"/>
    </source>
</evidence>
<dbReference type="SUPFAM" id="SSF81321">
    <property type="entry name" value="Family A G protein-coupled receptor-like"/>
    <property type="match status" value="1"/>
</dbReference>
<evidence type="ECO:0000313" key="17">
    <source>
        <dbReference type="RefSeq" id="XP_018535899.1"/>
    </source>
</evidence>
<feature type="transmembrane region" description="Helical" evidence="13">
    <location>
        <begin position="244"/>
        <end position="265"/>
    </location>
</feature>
<feature type="transmembrane region" description="Helical" evidence="13">
    <location>
        <begin position="120"/>
        <end position="149"/>
    </location>
</feature>
<keyword evidence="3 11" id="KW-0812">Transmembrane</keyword>
<reference evidence="17" key="2">
    <citation type="submission" date="2025-04" db="UniProtKB">
        <authorList>
            <consortium name="RefSeq"/>
        </authorList>
    </citation>
    <scope>IDENTIFICATION</scope>
    <source>
        <tissue evidence="17">Brain</tissue>
    </source>
</reference>
<dbReference type="GeneTree" id="ENSGT01020000230438"/>
<dbReference type="GO" id="GO:0004875">
    <property type="term" value="F:complement receptor activity"/>
    <property type="evidence" value="ECO:0007669"/>
    <property type="project" value="TreeGrafter"/>
</dbReference>
<dbReference type="AlphaFoldDB" id="A0A4W6CXH5"/>
<evidence type="ECO:0000256" key="8">
    <source>
        <dbReference type="ARBA" id="ARBA00023170"/>
    </source>
</evidence>
<dbReference type="Proteomes" id="UP000694890">
    <property type="component" value="Linkage group LG15"/>
</dbReference>
<evidence type="ECO:0000256" key="7">
    <source>
        <dbReference type="ARBA" id="ARBA00023157"/>
    </source>
</evidence>
<keyword evidence="16" id="KW-1185">Reference proteome</keyword>
<dbReference type="PANTHER" id="PTHR24225">
    <property type="entry name" value="CHEMOTACTIC RECEPTOR"/>
    <property type="match status" value="1"/>
</dbReference>
<evidence type="ECO:0000256" key="9">
    <source>
        <dbReference type="ARBA" id="ARBA00023224"/>
    </source>
</evidence>
<evidence type="ECO:0000256" key="13">
    <source>
        <dbReference type="SAM" id="Phobius"/>
    </source>
</evidence>
<dbReference type="FunFam" id="1.20.1070.10:FF:000034">
    <property type="entry name" value="G-protein coupled receptor 1"/>
    <property type="match status" value="1"/>
</dbReference>
<evidence type="ECO:0000256" key="3">
    <source>
        <dbReference type="ARBA" id="ARBA00022692"/>
    </source>
</evidence>
<evidence type="ECO:0000256" key="11">
    <source>
        <dbReference type="RuleBase" id="RU000688"/>
    </source>
</evidence>
<comment type="similarity">
    <text evidence="10">Belongs to the chemokine-like receptor (CMKLR) family.</text>
</comment>
<dbReference type="GO" id="GO:0007204">
    <property type="term" value="P:positive regulation of cytosolic calcium ion concentration"/>
    <property type="evidence" value="ECO:0007669"/>
    <property type="project" value="TreeGrafter"/>
</dbReference>
<dbReference type="CDD" id="cd14974">
    <property type="entry name" value="7tmA_Anaphylatoxin_R-like"/>
    <property type="match status" value="1"/>
</dbReference>
<reference evidence="16" key="1">
    <citation type="submission" date="2015-09" db="EMBL/GenBank/DDBJ databases">
        <authorList>
            <person name="Sai Rama Sridatta P."/>
        </authorList>
    </citation>
    <scope>NUCLEOTIDE SEQUENCE [LARGE SCALE GENOMIC DNA]</scope>
</reference>
<dbReference type="InterPro" id="IPR000826">
    <property type="entry name" value="Formyl_rcpt-rel"/>
</dbReference>
<keyword evidence="4 13" id="KW-1133">Transmembrane helix</keyword>
<dbReference type="Ensembl" id="ENSLCAT00010017757.1">
    <property type="protein sequence ID" value="ENSLCAP00010017388.1"/>
    <property type="gene ID" value="ENSLCAG00010008257.1"/>
</dbReference>
<dbReference type="GO" id="GO:0004930">
    <property type="term" value="F:G protein-coupled receptor activity"/>
    <property type="evidence" value="ECO:0007669"/>
    <property type="project" value="UniProtKB-KW"/>
</dbReference>
<dbReference type="InterPro" id="IPR017452">
    <property type="entry name" value="GPCR_Rhodpsn_7TM"/>
</dbReference>
<keyword evidence="2" id="KW-0145">Chemotaxis</keyword>
<dbReference type="RefSeq" id="XP_018535899.1">
    <property type="nucleotide sequence ID" value="XM_018680383.2"/>
</dbReference>
<evidence type="ECO:0000256" key="2">
    <source>
        <dbReference type="ARBA" id="ARBA00022500"/>
    </source>
</evidence>
<accession>A0A4W6CXH5</accession>
<feature type="transmembrane region" description="Helical" evidence="13">
    <location>
        <begin position="79"/>
        <end position="100"/>
    </location>
</feature>
<organism evidence="15 16">
    <name type="scientific">Lates calcarifer</name>
    <name type="common">Barramundi</name>
    <name type="synonym">Holocentrus calcarifer</name>
    <dbReference type="NCBI Taxonomy" id="8187"/>
    <lineage>
        <taxon>Eukaryota</taxon>
        <taxon>Metazoa</taxon>
        <taxon>Chordata</taxon>
        <taxon>Craniata</taxon>
        <taxon>Vertebrata</taxon>
        <taxon>Euteleostomi</taxon>
        <taxon>Actinopterygii</taxon>
        <taxon>Neopterygii</taxon>
        <taxon>Teleostei</taxon>
        <taxon>Neoteleostei</taxon>
        <taxon>Acanthomorphata</taxon>
        <taxon>Carangaria</taxon>
        <taxon>Carangaria incertae sedis</taxon>
        <taxon>Centropomidae</taxon>
        <taxon>Lates</taxon>
    </lineage>
</organism>
<dbReference type="PRINTS" id="PR00237">
    <property type="entry name" value="GPCRRHODOPSN"/>
</dbReference>
<evidence type="ECO:0000313" key="15">
    <source>
        <dbReference type="Ensembl" id="ENSLCAP00010017384.1"/>
    </source>
</evidence>
<dbReference type="Proteomes" id="UP000314980">
    <property type="component" value="Unassembled WGS sequence"/>
</dbReference>
<feature type="compositionally biased region" description="Basic and acidic residues" evidence="12">
    <location>
        <begin position="343"/>
        <end position="356"/>
    </location>
</feature>
<keyword evidence="6 13" id="KW-0472">Membrane</keyword>
<dbReference type="PROSITE" id="PS50262">
    <property type="entry name" value="G_PROTEIN_RECEP_F1_2"/>
    <property type="match status" value="1"/>
</dbReference>
<dbReference type="InterPro" id="IPR000276">
    <property type="entry name" value="GPCR_Rhodpsn"/>
</dbReference>
<feature type="region of interest" description="Disordered" evidence="12">
    <location>
        <begin position="341"/>
        <end position="360"/>
    </location>
</feature>
<evidence type="ECO:0000259" key="14">
    <source>
        <dbReference type="PROSITE" id="PS50262"/>
    </source>
</evidence>
<dbReference type="PROSITE" id="PS00237">
    <property type="entry name" value="G_PROTEIN_RECEP_F1_1"/>
    <property type="match status" value="1"/>
</dbReference>
<keyword evidence="7" id="KW-1015">Disulfide bond</keyword>
<feature type="transmembrane region" description="Helical" evidence="13">
    <location>
        <begin position="277"/>
        <end position="300"/>
    </location>
</feature>
<reference evidence="15" key="3">
    <citation type="submission" date="2025-05" db="UniProtKB">
        <authorList>
            <consortium name="Ensembl"/>
        </authorList>
    </citation>
    <scope>IDENTIFICATION</scope>
</reference>
<keyword evidence="8 11" id="KW-0675">Receptor</keyword>
<evidence type="ECO:0000256" key="1">
    <source>
        <dbReference type="ARBA" id="ARBA00004141"/>
    </source>
</evidence>
<proteinExistence type="inferred from homology"/>
<keyword evidence="9 11" id="KW-0807">Transducer</keyword>
<dbReference type="OrthoDB" id="6088892at2759"/>
<dbReference type="Pfam" id="PF00001">
    <property type="entry name" value="7tm_1"/>
    <property type="match status" value="1"/>
</dbReference>
<dbReference type="GO" id="GO:0005886">
    <property type="term" value="C:plasma membrane"/>
    <property type="evidence" value="ECO:0007669"/>
    <property type="project" value="TreeGrafter"/>
</dbReference>
<dbReference type="GeneID" id="108885884"/>
<dbReference type="Gene3D" id="1.20.1070.10">
    <property type="entry name" value="Rhodopsin 7-helix transmembrane proteins"/>
    <property type="match status" value="1"/>
</dbReference>
<feature type="transmembrane region" description="Helical" evidence="13">
    <location>
        <begin position="161"/>
        <end position="180"/>
    </location>
</feature>
<evidence type="ECO:0000256" key="4">
    <source>
        <dbReference type="ARBA" id="ARBA00022989"/>
    </source>
</evidence>
<evidence type="ECO:0000256" key="12">
    <source>
        <dbReference type="SAM" id="MobiDB-lite"/>
    </source>
</evidence>
<evidence type="ECO:0000256" key="10">
    <source>
        <dbReference type="ARBA" id="ARBA00025736"/>
    </source>
</evidence>
<protein>
    <submittedName>
        <fullName evidence="17">C3a anaphylatoxin chemotactic receptor</fullName>
    </submittedName>
</protein>
<dbReference type="GO" id="GO:0006935">
    <property type="term" value="P:chemotaxis"/>
    <property type="evidence" value="ECO:0007669"/>
    <property type="project" value="UniProtKB-KW"/>
</dbReference>
<keyword evidence="5 11" id="KW-0297">G-protein coupled receptor</keyword>
<dbReference type="KEGG" id="lcf:108885884"/>
<evidence type="ECO:0000256" key="6">
    <source>
        <dbReference type="ARBA" id="ARBA00023136"/>
    </source>
</evidence>
<feature type="transmembrane region" description="Helical" evidence="13">
    <location>
        <begin position="200"/>
        <end position="224"/>
    </location>
</feature>